<dbReference type="Proteomes" id="UP000033411">
    <property type="component" value="Unassembled WGS sequence"/>
</dbReference>
<dbReference type="Pfam" id="PF00497">
    <property type="entry name" value="SBP_bac_3"/>
    <property type="match status" value="1"/>
</dbReference>
<dbReference type="EMBL" id="LANJ01000016">
    <property type="protein sequence ID" value="KKC37804.1"/>
    <property type="molecule type" value="Genomic_DNA"/>
</dbReference>
<dbReference type="SMART" id="SM00079">
    <property type="entry name" value="PBPe"/>
    <property type="match status" value="1"/>
</dbReference>
<feature type="domain" description="Solute-binding protein family 3/N-terminal" evidence="3">
    <location>
        <begin position="37"/>
        <end position="265"/>
    </location>
</feature>
<dbReference type="AlphaFoldDB" id="A0A0F5QCS8"/>
<feature type="chain" id="PRO_5002494240" evidence="2">
    <location>
        <begin position="25"/>
        <end position="269"/>
    </location>
</feature>
<dbReference type="Gene3D" id="3.40.190.10">
    <property type="entry name" value="Periplasmic binding protein-like II"/>
    <property type="match status" value="2"/>
</dbReference>
<dbReference type="SUPFAM" id="SSF53850">
    <property type="entry name" value="Periplasmic binding protein-like II"/>
    <property type="match status" value="1"/>
</dbReference>
<dbReference type="SMART" id="SM00062">
    <property type="entry name" value="PBPb"/>
    <property type="match status" value="1"/>
</dbReference>
<evidence type="ECO:0000313" key="5">
    <source>
        <dbReference type="EMBL" id="KKC37804.1"/>
    </source>
</evidence>
<protein>
    <submittedName>
        <fullName evidence="5">Amino acid ABC transporter</fullName>
    </submittedName>
</protein>
<dbReference type="PATRIC" id="fig|1293439.3.peg.1359"/>
<evidence type="ECO:0000259" key="4">
    <source>
        <dbReference type="SMART" id="SM00079"/>
    </source>
</evidence>
<feature type="signal peptide" evidence="2">
    <location>
        <begin position="1"/>
        <end position="24"/>
    </location>
</feature>
<name>A0A0F5QCS8_9HYPH</name>
<reference evidence="5 6" key="1">
    <citation type="submission" date="2015-03" db="EMBL/GenBank/DDBJ databases">
        <authorList>
            <person name="Lepp D."/>
            <person name="Hassan Y.I."/>
            <person name="Li X.-Z."/>
            <person name="Zhou T."/>
        </authorList>
    </citation>
    <scope>NUCLEOTIDE SEQUENCE [LARGE SCALE GENOMIC DNA]</scope>
    <source>
        <strain evidence="5 6">E84</strain>
    </source>
</reference>
<keyword evidence="6" id="KW-1185">Reference proteome</keyword>
<comment type="caution">
    <text evidence="5">The sequence shown here is derived from an EMBL/GenBank/DDBJ whole genome shotgun (WGS) entry which is preliminary data.</text>
</comment>
<accession>A0A0F5QCS8</accession>
<keyword evidence="1 2" id="KW-0732">Signal</keyword>
<dbReference type="PANTHER" id="PTHR35936:SF19">
    <property type="entry name" value="AMINO-ACID-BINDING PROTEIN YXEM-RELATED"/>
    <property type="match status" value="1"/>
</dbReference>
<dbReference type="PANTHER" id="PTHR35936">
    <property type="entry name" value="MEMBRANE-BOUND LYTIC MUREIN TRANSGLYCOSYLASE F"/>
    <property type="match status" value="1"/>
</dbReference>
<dbReference type="InterPro" id="IPR001320">
    <property type="entry name" value="Iontro_rcpt_C"/>
</dbReference>
<proteinExistence type="predicted"/>
<organism evidence="5 6">
    <name type="scientific">Devosia epidermidihirudinis</name>
    <dbReference type="NCBI Taxonomy" id="1293439"/>
    <lineage>
        <taxon>Bacteria</taxon>
        <taxon>Pseudomonadati</taxon>
        <taxon>Pseudomonadota</taxon>
        <taxon>Alphaproteobacteria</taxon>
        <taxon>Hyphomicrobiales</taxon>
        <taxon>Devosiaceae</taxon>
        <taxon>Devosia</taxon>
    </lineage>
</organism>
<evidence type="ECO:0000256" key="2">
    <source>
        <dbReference type="SAM" id="SignalP"/>
    </source>
</evidence>
<dbReference type="GO" id="GO:0015276">
    <property type="term" value="F:ligand-gated monoatomic ion channel activity"/>
    <property type="evidence" value="ECO:0007669"/>
    <property type="project" value="InterPro"/>
</dbReference>
<evidence type="ECO:0000259" key="3">
    <source>
        <dbReference type="SMART" id="SM00062"/>
    </source>
</evidence>
<evidence type="ECO:0000313" key="6">
    <source>
        <dbReference type="Proteomes" id="UP000033411"/>
    </source>
</evidence>
<gene>
    <name evidence="5" type="ORF">WH87_08910</name>
</gene>
<dbReference type="STRING" id="1293439.WH87_08910"/>
<evidence type="ECO:0000256" key="1">
    <source>
        <dbReference type="ARBA" id="ARBA00022729"/>
    </source>
</evidence>
<feature type="domain" description="Ionotropic glutamate receptor C-terminal" evidence="4">
    <location>
        <begin position="37"/>
        <end position="264"/>
    </location>
</feature>
<dbReference type="GO" id="GO:0016020">
    <property type="term" value="C:membrane"/>
    <property type="evidence" value="ECO:0007669"/>
    <property type="project" value="InterPro"/>
</dbReference>
<dbReference type="InterPro" id="IPR001638">
    <property type="entry name" value="Solute-binding_3/MltF_N"/>
</dbReference>
<sequence length="269" mass="28919">MLPFAKTLAAAAATVTLGLGSAQALDMVALPDLAGRTIVAVTENAYVPLNFVDPKTGESVGFEYDLFNEIAKRLNAKVDWQLSSWDVMIQAVRDGQFEVGMDGITINEDRADLIEFSDSYLTSQQLMLVRADETRFTDAASFAPDDKLLVGAQAGTTNFYVAVYDVLDGDEANPRIKLFDTFGASVQALQSGDVDTVLMDQTSANGYIGANPGAFKVVGEPLGSEDFGFILTPGSDLVEPINAALAQIKADGTIDALQQKWFYEYNSAQ</sequence>